<dbReference type="Pfam" id="PF03886">
    <property type="entry name" value="ABC_trans_aux"/>
    <property type="match status" value="1"/>
</dbReference>
<name>A0A5C7S8P7_THASP</name>
<dbReference type="Proteomes" id="UP000321192">
    <property type="component" value="Unassembled WGS sequence"/>
</dbReference>
<dbReference type="EMBL" id="SSFD01000327">
    <property type="protein sequence ID" value="TXH79983.1"/>
    <property type="molecule type" value="Genomic_DNA"/>
</dbReference>
<dbReference type="SUPFAM" id="SSF159594">
    <property type="entry name" value="XCC0632-like"/>
    <property type="match status" value="1"/>
</dbReference>
<evidence type="ECO:0000313" key="4">
    <source>
        <dbReference type="Proteomes" id="UP000321192"/>
    </source>
</evidence>
<organism evidence="3 4">
    <name type="scientific">Thauera aminoaromatica</name>
    <dbReference type="NCBI Taxonomy" id="164330"/>
    <lineage>
        <taxon>Bacteria</taxon>
        <taxon>Pseudomonadati</taxon>
        <taxon>Pseudomonadota</taxon>
        <taxon>Betaproteobacteria</taxon>
        <taxon>Rhodocyclales</taxon>
        <taxon>Zoogloeaceae</taxon>
        <taxon>Thauera</taxon>
    </lineage>
</organism>
<dbReference type="InterPro" id="IPR005586">
    <property type="entry name" value="ABC_trans_aux"/>
</dbReference>
<comment type="caution">
    <text evidence="3">The sequence shown here is derived from an EMBL/GenBank/DDBJ whole genome shotgun (WGS) entry which is preliminary data.</text>
</comment>
<evidence type="ECO:0000259" key="2">
    <source>
        <dbReference type="Pfam" id="PF03886"/>
    </source>
</evidence>
<dbReference type="RefSeq" id="WP_273423674.1">
    <property type="nucleotide sequence ID" value="NZ_JAKLLK010000039.1"/>
</dbReference>
<protein>
    <submittedName>
        <fullName evidence="3">ABC transporter</fullName>
    </submittedName>
</protein>
<proteinExistence type="predicted"/>
<accession>A0A5C7S8P7</accession>
<evidence type="ECO:0000313" key="3">
    <source>
        <dbReference type="EMBL" id="TXH79983.1"/>
    </source>
</evidence>
<feature type="chain" id="PRO_5022829622" evidence="1">
    <location>
        <begin position="42"/>
        <end position="247"/>
    </location>
</feature>
<dbReference type="Gene3D" id="3.40.50.10610">
    <property type="entry name" value="ABC-type transport auxiliary lipoprotein component"/>
    <property type="match status" value="1"/>
</dbReference>
<keyword evidence="1" id="KW-0732">Signal</keyword>
<dbReference type="AlphaFoldDB" id="A0A5C7S8P7"/>
<feature type="signal peptide" evidence="1">
    <location>
        <begin position="1"/>
        <end position="41"/>
    </location>
</feature>
<feature type="domain" description="ABC-type transport auxiliary lipoprotein component" evidence="2">
    <location>
        <begin position="81"/>
        <end position="235"/>
    </location>
</feature>
<sequence>MRSSSFLPRRGAGPARPCRAFAAAALCAIALLPACSVLPEAAPLDVYVLPVSTGAPGASANMSPGNPIASPAATSTPAGGAPSASAAARALPWSLRVVRPAAGVHLAGQRIVVMPEGNRVSVYQGAGWSDPAPALLRDRLLEAFRADGRVGALSSDERQLHADFELDSDLRAFQSEYRGGRPEAVLRLDARLVHTASRRIVASRTFEQRQPTADPAVPAVVQAFGAAADRLSAEVVEWTVREAAAVR</sequence>
<reference evidence="3 4" key="1">
    <citation type="submission" date="2018-09" db="EMBL/GenBank/DDBJ databases">
        <title>Metagenome Assembled Genomes from an Advanced Water Purification Facility.</title>
        <authorList>
            <person name="Stamps B.W."/>
            <person name="Spear J.R."/>
        </authorList>
    </citation>
    <scope>NUCLEOTIDE SEQUENCE [LARGE SCALE GENOMIC DNA]</scope>
    <source>
        <strain evidence="3">Bin_27_1</strain>
    </source>
</reference>
<evidence type="ECO:0000256" key="1">
    <source>
        <dbReference type="SAM" id="SignalP"/>
    </source>
</evidence>
<gene>
    <name evidence="3" type="ORF">E6Q80_19375</name>
</gene>